<dbReference type="PANTHER" id="PTHR33803">
    <property type="entry name" value="IS1478 TRANSPOSASE"/>
    <property type="match status" value="1"/>
</dbReference>
<dbReference type="InterPro" id="IPR002559">
    <property type="entry name" value="Transposase_11"/>
</dbReference>
<reference evidence="3 4" key="1">
    <citation type="submission" date="2019-05" db="EMBL/GenBank/DDBJ databases">
        <title>Arcobacter cibarius and Arcobacter thereius providing challenges in identification an antibiotic susceptibility and Quinolone resistance.</title>
        <authorList>
            <person name="Busch A."/>
            <person name="Hanel I."/>
            <person name="Hotzel H."/>
            <person name="Tomaso H."/>
        </authorList>
    </citation>
    <scope>NUCLEOTIDE SEQUENCE [LARGE SCALE GENOMIC DNA]</scope>
    <source>
        <strain evidence="3 4">16CS0831-2</strain>
    </source>
</reference>
<dbReference type="PANTHER" id="PTHR33803:SF3">
    <property type="entry name" value="BLL1974 PROTEIN"/>
    <property type="match status" value="1"/>
</dbReference>
<dbReference type="Pfam" id="PF05598">
    <property type="entry name" value="DUF772"/>
    <property type="match status" value="1"/>
</dbReference>
<comment type="caution">
    <text evidence="3">The sequence shown here is derived from an EMBL/GenBank/DDBJ whole genome shotgun (WGS) entry which is preliminary data.</text>
</comment>
<keyword evidence="4" id="KW-1185">Reference proteome</keyword>
<proteinExistence type="predicted"/>
<dbReference type="Pfam" id="PF01609">
    <property type="entry name" value="DDE_Tnp_1"/>
    <property type="match status" value="1"/>
</dbReference>
<evidence type="ECO:0000313" key="3">
    <source>
        <dbReference type="EMBL" id="TLS95051.1"/>
    </source>
</evidence>
<feature type="domain" description="Transposase InsH N-terminal" evidence="2">
    <location>
        <begin position="21"/>
        <end position="117"/>
    </location>
</feature>
<gene>
    <name evidence="3" type="ORF">FE247_11490</name>
</gene>
<dbReference type="NCBIfam" id="NF033578">
    <property type="entry name" value="transpos_IS5_1"/>
    <property type="match status" value="1"/>
</dbReference>
<feature type="domain" description="Transposase IS4-like" evidence="1">
    <location>
        <begin position="272"/>
        <end position="412"/>
    </location>
</feature>
<accession>A0ABY2V168</accession>
<evidence type="ECO:0000259" key="1">
    <source>
        <dbReference type="Pfam" id="PF01609"/>
    </source>
</evidence>
<evidence type="ECO:0000313" key="4">
    <source>
        <dbReference type="Proteomes" id="UP000305417"/>
    </source>
</evidence>
<dbReference type="InterPro" id="IPR008490">
    <property type="entry name" value="Transposase_InsH_N"/>
</dbReference>
<protein>
    <submittedName>
        <fullName evidence="3">IS5 family transposase</fullName>
    </submittedName>
</protein>
<name>A0ABY2V168_9BACT</name>
<sequence length="458" mass="53280">MREMLSKSSKTNQQNLFYSPLSDMLDMNDSLIALSNAIDWKIFENEFSQFYSKDGSPAKPIRLMVGLLILKQLENLSDESIVIQWKRNPYYQYFCGYNEMQVCEPCHSTQLVKFRQRIGKEGMELIFKVSVQLHENKAEEKQVLIDTTVQEKNITYPTDGKLAIKMIHHLHKIVKKEQLNLRRTFVKEIKEHRINLRFFKHPKKIKKAKSSIKRLRTIVGMLIRDISRNLTQDKLSNYTNTFELFDKVRNQQIKDSNKVLSLHESHVYAITKGKDHKKYEYGTKASIVATKDSGVIVGVVSHNKNEHDSKTLEAALISANKTRTTPIKEAICDRGYRGIKEVLGTIISIPGTPLKKDIEYQKQSKREKFKRRAAIEPIIGHLKSDFRLARNYLKGFIGDQINLLLAATAWNLKKWMNIYFFAIISGEMKLLLESINQIKLYYQIFLQLIVIKLIFIHP</sequence>
<organism evidence="3 4">
    <name type="scientific">Aliarcobacter cibarius</name>
    <dbReference type="NCBI Taxonomy" id="255507"/>
    <lineage>
        <taxon>Bacteria</taxon>
        <taxon>Pseudomonadati</taxon>
        <taxon>Campylobacterota</taxon>
        <taxon>Epsilonproteobacteria</taxon>
        <taxon>Campylobacterales</taxon>
        <taxon>Arcobacteraceae</taxon>
        <taxon>Aliarcobacter</taxon>
    </lineage>
</organism>
<dbReference type="InterPro" id="IPR047710">
    <property type="entry name" value="Transpos_IS5-like"/>
</dbReference>
<dbReference type="EMBL" id="VBUC01000065">
    <property type="protein sequence ID" value="TLS95051.1"/>
    <property type="molecule type" value="Genomic_DNA"/>
</dbReference>
<dbReference type="Proteomes" id="UP000305417">
    <property type="component" value="Unassembled WGS sequence"/>
</dbReference>
<evidence type="ECO:0000259" key="2">
    <source>
        <dbReference type="Pfam" id="PF05598"/>
    </source>
</evidence>